<dbReference type="Proteomes" id="UP001595925">
    <property type="component" value="Unassembled WGS sequence"/>
</dbReference>
<dbReference type="InterPro" id="IPR050738">
    <property type="entry name" value="Sulfatase"/>
</dbReference>
<feature type="domain" description="Sulfatase N-terminal" evidence="2">
    <location>
        <begin position="10"/>
        <end position="310"/>
    </location>
</feature>
<comment type="similarity">
    <text evidence="1">Belongs to the sulfatase family.</text>
</comment>
<evidence type="ECO:0000259" key="2">
    <source>
        <dbReference type="Pfam" id="PF00884"/>
    </source>
</evidence>
<reference evidence="3 4" key="1">
    <citation type="journal article" date="2019" name="Int. J. Syst. Evol. Microbiol.">
        <title>The Global Catalogue of Microorganisms (GCM) 10K type strain sequencing project: providing services to taxonomists for standard genome sequencing and annotation.</title>
        <authorList>
            <consortium name="The Broad Institute Genomics Platform"/>
            <consortium name="The Broad Institute Genome Sequencing Center for Infectious Disease"/>
            <person name="Wu L."/>
            <person name="Ma J."/>
        </authorList>
    </citation>
    <scope>NUCLEOTIDE SEQUENCE [LARGE SCALE GENOMIC DNA]</scope>
    <source>
        <strain evidence="3 4">CGMCC 1.15824</strain>
    </source>
</reference>
<organism evidence="3 4">
    <name type="scientific">Saliphagus infecundisoli</name>
    <dbReference type="NCBI Taxonomy" id="1849069"/>
    <lineage>
        <taxon>Archaea</taxon>
        <taxon>Methanobacteriati</taxon>
        <taxon>Methanobacteriota</taxon>
        <taxon>Stenosarchaea group</taxon>
        <taxon>Halobacteria</taxon>
        <taxon>Halobacteriales</taxon>
        <taxon>Natrialbaceae</taxon>
        <taxon>Saliphagus</taxon>
    </lineage>
</organism>
<dbReference type="PANTHER" id="PTHR42693:SF33">
    <property type="entry name" value="ARYLSULFATASE"/>
    <property type="match status" value="1"/>
</dbReference>
<dbReference type="EMBL" id="JBHSJG010000037">
    <property type="protein sequence ID" value="MFC4988875.1"/>
    <property type="molecule type" value="Genomic_DNA"/>
</dbReference>
<dbReference type="Pfam" id="PF00884">
    <property type="entry name" value="Sulfatase"/>
    <property type="match status" value="1"/>
</dbReference>
<protein>
    <submittedName>
        <fullName evidence="3">Sulfatase-like hydrolase/transferase</fullName>
    </submittedName>
</protein>
<keyword evidence="4" id="KW-1185">Reference proteome</keyword>
<comment type="caution">
    <text evidence="3">The sequence shown here is derived from an EMBL/GenBank/DDBJ whole genome shotgun (WGS) entry which is preliminary data.</text>
</comment>
<evidence type="ECO:0000313" key="4">
    <source>
        <dbReference type="Proteomes" id="UP001595925"/>
    </source>
</evidence>
<name>A0ABD5QH35_9EURY</name>
<dbReference type="SUPFAM" id="SSF53649">
    <property type="entry name" value="Alkaline phosphatase-like"/>
    <property type="match status" value="1"/>
</dbReference>
<dbReference type="InterPro" id="IPR000917">
    <property type="entry name" value="Sulfatase_N"/>
</dbReference>
<dbReference type="Gene3D" id="3.40.720.10">
    <property type="entry name" value="Alkaline Phosphatase, subunit A"/>
    <property type="match status" value="1"/>
</dbReference>
<gene>
    <name evidence="3" type="ORF">ACFPFO_14095</name>
</gene>
<dbReference type="InterPro" id="IPR017850">
    <property type="entry name" value="Alkaline_phosphatase_core_sf"/>
</dbReference>
<evidence type="ECO:0000313" key="3">
    <source>
        <dbReference type="EMBL" id="MFC4988875.1"/>
    </source>
</evidence>
<dbReference type="AlphaFoldDB" id="A0ABD5QH35"/>
<proteinExistence type="inferred from homology"/>
<sequence length="425" mass="47672">MHFDWLPGRKFENAFSTANWTSPANGSMFTGEYPSEIGVHAKSPSLDVDGNVLPEQLQKGGYRTRCWTANPNISPNRQWDRGFNEFIGASKLMTGDEDIVDWSKFSYSDNKLTTRVGKYWSALSKCYHSEYDTWQSLWNGIAYARGGTEAINNVPDSGASVIEDLVSQRSFGTDEFLYLNLMEAHTPYYTPIGFDGPNPDDKITVTIKDSLGIDSPRDGTVQAYYDTCKYLSTVYREIFKELSSSFDYVITVADHGEMLGESDVWNHTYGLFPEITHVPLVISGKDLTGRTDAMVSHLDIYQTVLAMADINGQSRGRNLLELGEGKPVLTEYHGLIPVAVQRLEKENISQKLIDTYDLRLSGIGVPPRYYGHETIDGYSGEGKPVQSPKDVLAEIKKSISERKITENDHEMSEEVVDRLDDLGYV</sequence>
<dbReference type="PANTHER" id="PTHR42693">
    <property type="entry name" value="ARYLSULFATASE FAMILY MEMBER"/>
    <property type="match status" value="1"/>
</dbReference>
<accession>A0ABD5QH35</accession>
<evidence type="ECO:0000256" key="1">
    <source>
        <dbReference type="ARBA" id="ARBA00008779"/>
    </source>
</evidence>